<dbReference type="Proteomes" id="UP001054252">
    <property type="component" value="Unassembled WGS sequence"/>
</dbReference>
<keyword evidence="1" id="KW-1133">Transmembrane helix</keyword>
<evidence type="ECO:0000313" key="2">
    <source>
        <dbReference type="EMBL" id="GKV05212.1"/>
    </source>
</evidence>
<proteinExistence type="predicted"/>
<comment type="caution">
    <text evidence="2">The sequence shown here is derived from an EMBL/GenBank/DDBJ whole genome shotgun (WGS) entry which is preliminary data.</text>
</comment>
<sequence length="175" mass="19256">MNQTPSPPPSLASDGDIGMDGAWYGNIQYLLNISTIGLFCCVFIFVFLKLRSDHRRMPGPAALFSKLLAVCHATGRKIAVHCGADAAQFLLIEDSSFVMLLSVAFLLEEKKCSDRGEDWRMIGGREIDRRSTKRRSATIGEEKIGGRPFCSSVGSSYLGFAICFHCPELLMILDS</sequence>
<accession>A0AAV5ITM2</accession>
<name>A0AAV5ITM2_9ROSI</name>
<dbReference type="AlphaFoldDB" id="A0AAV5ITM2"/>
<gene>
    <name evidence="2" type="ORF">SLEP1_g17246</name>
</gene>
<evidence type="ECO:0000256" key="1">
    <source>
        <dbReference type="SAM" id="Phobius"/>
    </source>
</evidence>
<feature type="transmembrane region" description="Helical" evidence="1">
    <location>
        <begin position="29"/>
        <end position="48"/>
    </location>
</feature>
<organism evidence="2 3">
    <name type="scientific">Rubroshorea leprosula</name>
    <dbReference type="NCBI Taxonomy" id="152421"/>
    <lineage>
        <taxon>Eukaryota</taxon>
        <taxon>Viridiplantae</taxon>
        <taxon>Streptophyta</taxon>
        <taxon>Embryophyta</taxon>
        <taxon>Tracheophyta</taxon>
        <taxon>Spermatophyta</taxon>
        <taxon>Magnoliopsida</taxon>
        <taxon>eudicotyledons</taxon>
        <taxon>Gunneridae</taxon>
        <taxon>Pentapetalae</taxon>
        <taxon>rosids</taxon>
        <taxon>malvids</taxon>
        <taxon>Malvales</taxon>
        <taxon>Dipterocarpaceae</taxon>
        <taxon>Rubroshorea</taxon>
    </lineage>
</organism>
<dbReference type="EMBL" id="BPVZ01000023">
    <property type="protein sequence ID" value="GKV05212.1"/>
    <property type="molecule type" value="Genomic_DNA"/>
</dbReference>
<evidence type="ECO:0000313" key="3">
    <source>
        <dbReference type="Proteomes" id="UP001054252"/>
    </source>
</evidence>
<protein>
    <submittedName>
        <fullName evidence="2">Uncharacterized protein</fullName>
    </submittedName>
</protein>
<reference evidence="2 3" key="1">
    <citation type="journal article" date="2021" name="Commun. Biol.">
        <title>The genome of Shorea leprosula (Dipterocarpaceae) highlights the ecological relevance of drought in aseasonal tropical rainforests.</title>
        <authorList>
            <person name="Ng K.K.S."/>
            <person name="Kobayashi M.J."/>
            <person name="Fawcett J.A."/>
            <person name="Hatakeyama M."/>
            <person name="Paape T."/>
            <person name="Ng C.H."/>
            <person name="Ang C.C."/>
            <person name="Tnah L.H."/>
            <person name="Lee C.T."/>
            <person name="Nishiyama T."/>
            <person name="Sese J."/>
            <person name="O'Brien M.J."/>
            <person name="Copetti D."/>
            <person name="Mohd Noor M.I."/>
            <person name="Ong R.C."/>
            <person name="Putra M."/>
            <person name="Sireger I.Z."/>
            <person name="Indrioko S."/>
            <person name="Kosugi Y."/>
            <person name="Izuno A."/>
            <person name="Isagi Y."/>
            <person name="Lee S.L."/>
            <person name="Shimizu K.K."/>
        </authorList>
    </citation>
    <scope>NUCLEOTIDE SEQUENCE [LARGE SCALE GENOMIC DNA]</scope>
    <source>
        <strain evidence="2">214</strain>
    </source>
</reference>
<keyword evidence="1" id="KW-0472">Membrane</keyword>
<keyword evidence="1" id="KW-0812">Transmembrane</keyword>
<keyword evidence="3" id="KW-1185">Reference proteome</keyword>